<name>A0A158A6V1_9BURK</name>
<keyword evidence="1" id="KW-0472">Membrane</keyword>
<gene>
    <name evidence="2" type="ORF">AWB83_01408</name>
</gene>
<keyword evidence="1" id="KW-1133">Transmembrane helix</keyword>
<feature type="transmembrane region" description="Helical" evidence="1">
    <location>
        <begin position="82"/>
        <end position="99"/>
    </location>
</feature>
<sequence length="136" mass="15608">MDFPWIPLAFSLTLLGLMLFICRTINASQGMLRWNGALLFFVLCLLAMLLDFTLTMVFASASFHDRTQYDDLASRTAWSERVFTYLIPCAVSLLLALRFRRRRRLAHELARGCKPGNREDSLTIQTSPYTQSELPL</sequence>
<dbReference type="AlphaFoldDB" id="A0A158A6V1"/>
<feature type="transmembrane region" description="Helical" evidence="1">
    <location>
        <begin position="6"/>
        <end position="25"/>
    </location>
</feature>
<keyword evidence="3" id="KW-1185">Reference proteome</keyword>
<organism evidence="2 3">
    <name type="scientific">Caballeronia ptereochthonis</name>
    <dbReference type="NCBI Taxonomy" id="1777144"/>
    <lineage>
        <taxon>Bacteria</taxon>
        <taxon>Pseudomonadati</taxon>
        <taxon>Pseudomonadota</taxon>
        <taxon>Betaproteobacteria</taxon>
        <taxon>Burkholderiales</taxon>
        <taxon>Burkholderiaceae</taxon>
        <taxon>Caballeronia</taxon>
    </lineage>
</organism>
<accession>A0A158A6V1</accession>
<dbReference type="EMBL" id="FCOB02000005">
    <property type="protein sequence ID" value="SAK53564.1"/>
    <property type="molecule type" value="Genomic_DNA"/>
</dbReference>
<dbReference type="Proteomes" id="UP000054978">
    <property type="component" value="Unassembled WGS sequence"/>
</dbReference>
<reference evidence="2" key="1">
    <citation type="submission" date="2016-01" db="EMBL/GenBank/DDBJ databases">
        <authorList>
            <person name="Peeters C."/>
        </authorList>
    </citation>
    <scope>NUCLEOTIDE SEQUENCE [LARGE SCALE GENOMIC DNA]</scope>
    <source>
        <strain evidence="2">LMG 29326</strain>
    </source>
</reference>
<proteinExistence type="predicted"/>
<keyword evidence="1" id="KW-0812">Transmembrane</keyword>
<dbReference type="OrthoDB" id="9132122at2"/>
<protein>
    <submittedName>
        <fullName evidence="2">Uncharacterized protein</fullName>
    </submittedName>
</protein>
<evidence type="ECO:0000313" key="3">
    <source>
        <dbReference type="Proteomes" id="UP000054978"/>
    </source>
</evidence>
<feature type="transmembrane region" description="Helical" evidence="1">
    <location>
        <begin position="37"/>
        <end position="62"/>
    </location>
</feature>
<evidence type="ECO:0000256" key="1">
    <source>
        <dbReference type="SAM" id="Phobius"/>
    </source>
</evidence>
<comment type="caution">
    <text evidence="2">The sequence shown here is derived from an EMBL/GenBank/DDBJ whole genome shotgun (WGS) entry which is preliminary data.</text>
</comment>
<evidence type="ECO:0000313" key="2">
    <source>
        <dbReference type="EMBL" id="SAK53564.1"/>
    </source>
</evidence>